<feature type="region of interest" description="Disordered" evidence="1">
    <location>
        <begin position="103"/>
        <end position="127"/>
    </location>
</feature>
<feature type="signal peptide" evidence="2">
    <location>
        <begin position="1"/>
        <end position="27"/>
    </location>
</feature>
<reference evidence="3 4" key="1">
    <citation type="submission" date="2019-09" db="EMBL/GenBank/DDBJ databases">
        <authorList>
            <person name="Chandra G."/>
            <person name="Truman W A."/>
        </authorList>
    </citation>
    <scope>NUCLEOTIDE SEQUENCE [LARGE SCALE GENOMIC DNA]</scope>
    <source>
        <strain evidence="3">PS847</strain>
    </source>
</reference>
<evidence type="ECO:0000313" key="4">
    <source>
        <dbReference type="Proteomes" id="UP000326067"/>
    </source>
</evidence>
<evidence type="ECO:0000256" key="2">
    <source>
        <dbReference type="SAM" id="SignalP"/>
    </source>
</evidence>
<dbReference type="AlphaFoldDB" id="A0A5E7IMH5"/>
<accession>A0A5E7IMH5</accession>
<feature type="chain" id="PRO_5023031283" description="DUF5666 domain-containing protein" evidence="2">
    <location>
        <begin position="28"/>
        <end position="196"/>
    </location>
</feature>
<protein>
    <recommendedName>
        <fullName evidence="5">DUF5666 domain-containing protein</fullName>
    </recommendedName>
</protein>
<sequence length="196" mass="20935" precursor="true">MHMKLDALAKAITLATLLSAASFGALAADIPLSAVVEADSVTTKVLAVDPAHHQVVLEGPEGRQVHVQLSDKAKNLANLKVGDLVKIEVQRSVAAYLDTDVDKGLPGTTERTGELRKAPGSDNPGGEAYRQVQVQLKISKIDLKTNQVTLQDPSGQSKTLDVKKPEIQAKLKDLKVGQSVIVTYTDILKVTSQHDS</sequence>
<keyword evidence="2" id="KW-0732">Signal</keyword>
<dbReference type="EMBL" id="CABVIC010000001">
    <property type="protein sequence ID" value="VVO77808.1"/>
    <property type="molecule type" value="Genomic_DNA"/>
</dbReference>
<dbReference type="Proteomes" id="UP000326067">
    <property type="component" value="Unassembled WGS sequence"/>
</dbReference>
<evidence type="ECO:0000313" key="3">
    <source>
        <dbReference type="EMBL" id="VVO77808.1"/>
    </source>
</evidence>
<organism evidence="3 4">
    <name type="scientific">Pseudomonas fluorescens</name>
    <dbReference type="NCBI Taxonomy" id="294"/>
    <lineage>
        <taxon>Bacteria</taxon>
        <taxon>Pseudomonadati</taxon>
        <taxon>Pseudomonadota</taxon>
        <taxon>Gammaproteobacteria</taxon>
        <taxon>Pseudomonadales</taxon>
        <taxon>Pseudomonadaceae</taxon>
        <taxon>Pseudomonas</taxon>
    </lineage>
</organism>
<gene>
    <name evidence="3" type="ORF">PS847_01653</name>
</gene>
<evidence type="ECO:0008006" key="5">
    <source>
        <dbReference type="Google" id="ProtNLM"/>
    </source>
</evidence>
<name>A0A5E7IMH5_PSEFL</name>
<evidence type="ECO:0000256" key="1">
    <source>
        <dbReference type="SAM" id="MobiDB-lite"/>
    </source>
</evidence>
<proteinExistence type="predicted"/>